<feature type="transmembrane region" description="Helical" evidence="1">
    <location>
        <begin position="644"/>
        <end position="660"/>
    </location>
</feature>
<dbReference type="PANTHER" id="PTHR14859">
    <property type="entry name" value="CALCOFLUOR WHITE HYPERSENSITIVE PROTEIN PRECURSOR"/>
    <property type="match status" value="1"/>
</dbReference>
<dbReference type="GO" id="GO:0005934">
    <property type="term" value="C:cellular bud tip"/>
    <property type="evidence" value="ECO:0007669"/>
    <property type="project" value="EnsemblFungi"/>
</dbReference>
<feature type="transmembrane region" description="Helical" evidence="1">
    <location>
        <begin position="414"/>
        <end position="432"/>
    </location>
</feature>
<reference evidence="6 7" key="1">
    <citation type="journal article" date="2011" name="Proc. Natl. Acad. Sci. U.S.A.">
        <title>Evolutionary erosion of yeast sex chromosomes by mating-type switching accidents.</title>
        <authorList>
            <person name="Gordon J.L."/>
            <person name="Armisen D."/>
            <person name="Proux-Wera E."/>
            <person name="Oheigeartaigh S.S."/>
            <person name="Byrne K.P."/>
            <person name="Wolfe K.H."/>
        </authorList>
    </citation>
    <scope>NUCLEOTIDE SEQUENCE [LARGE SCALE GENOMIC DNA]</scope>
    <source>
        <strain evidence="7">ATCC 10662 / CBS 1146 / NBRC 0425 / NCYC 2629 / NRRL Y-866</strain>
    </source>
</reference>
<dbReference type="Pfam" id="PF23021">
    <property type="entry name" value="6TM_2nd_PGAP2IP"/>
    <property type="match status" value="1"/>
</dbReference>
<dbReference type="EMBL" id="HE616743">
    <property type="protein sequence ID" value="CCE90698.1"/>
    <property type="molecule type" value="Genomic_DNA"/>
</dbReference>
<feature type="domain" description="PGAP2IP second transmembrane" evidence="3">
    <location>
        <begin position="486"/>
        <end position="663"/>
    </location>
</feature>
<dbReference type="GO" id="GO:0031505">
    <property type="term" value="P:fungal-type cell wall organization"/>
    <property type="evidence" value="ECO:0007669"/>
    <property type="project" value="EnsemblFungi"/>
</dbReference>
<evidence type="ECO:0000259" key="5">
    <source>
        <dbReference type="Pfam" id="PF23226"/>
    </source>
</evidence>
<dbReference type="FunFam" id="3.60.10.10:FF:000031">
    <property type="entry name" value="Calcofluor white hypersensitive protein"/>
    <property type="match status" value="1"/>
</dbReference>
<dbReference type="eggNOG" id="KOG3979">
    <property type="taxonomic scope" value="Eukaryota"/>
</dbReference>
<proteinExistence type="predicted"/>
<keyword evidence="1" id="KW-0472">Membrane</keyword>
<dbReference type="AlphaFoldDB" id="G8ZQ04"/>
<dbReference type="GO" id="GO:0005886">
    <property type="term" value="C:plasma membrane"/>
    <property type="evidence" value="ECO:0007669"/>
    <property type="project" value="EnsemblFungi"/>
</dbReference>
<feature type="transmembrane region" description="Helical" evidence="1">
    <location>
        <begin position="122"/>
        <end position="142"/>
    </location>
</feature>
<dbReference type="OrthoDB" id="68581at2759"/>
<dbReference type="RefSeq" id="XP_003679909.1">
    <property type="nucleotide sequence ID" value="XM_003679861.1"/>
</dbReference>
<evidence type="ECO:0000259" key="4">
    <source>
        <dbReference type="Pfam" id="PF23022"/>
    </source>
</evidence>
<evidence type="ECO:0000259" key="3">
    <source>
        <dbReference type="Pfam" id="PF23021"/>
    </source>
</evidence>
<dbReference type="Gene3D" id="3.60.10.10">
    <property type="entry name" value="Endonuclease/exonuclease/phosphatase"/>
    <property type="match status" value="1"/>
</dbReference>
<dbReference type="Pfam" id="PF10277">
    <property type="entry name" value="Frag1"/>
    <property type="match status" value="1"/>
</dbReference>
<organism evidence="6 7">
    <name type="scientific">Torulaspora delbrueckii</name>
    <name type="common">Yeast</name>
    <name type="synonym">Candida colliculosa</name>
    <dbReference type="NCBI Taxonomy" id="4950"/>
    <lineage>
        <taxon>Eukaryota</taxon>
        <taxon>Fungi</taxon>
        <taxon>Dikarya</taxon>
        <taxon>Ascomycota</taxon>
        <taxon>Saccharomycotina</taxon>
        <taxon>Saccharomycetes</taxon>
        <taxon>Saccharomycetales</taxon>
        <taxon>Saccharomycetaceae</taxon>
        <taxon>Torulaspora</taxon>
    </lineage>
</organism>
<feature type="transmembrane region" description="Helical" evidence="1">
    <location>
        <begin position="330"/>
        <end position="348"/>
    </location>
</feature>
<dbReference type="InParanoid" id="G8ZQ04"/>
<feature type="transmembrane region" description="Helical" evidence="1">
    <location>
        <begin position="380"/>
        <end position="402"/>
    </location>
</feature>
<dbReference type="HOGENOM" id="CLU_009808_0_0_1"/>
<dbReference type="Pfam" id="PF23022">
    <property type="entry name" value="6TM_1st_PGAP2IP"/>
    <property type="match status" value="1"/>
</dbReference>
<dbReference type="GeneID" id="11500210"/>
<feature type="domain" description="PGAP2IP first transmembrane" evidence="4">
    <location>
        <begin position="307"/>
        <end position="456"/>
    </location>
</feature>
<keyword evidence="1" id="KW-0812">Transmembrane</keyword>
<feature type="transmembrane region" description="Helical" evidence="1">
    <location>
        <begin position="355"/>
        <end position="374"/>
    </location>
</feature>
<dbReference type="InterPro" id="IPR019402">
    <property type="entry name" value="CWH43_N"/>
</dbReference>
<feature type="transmembrane region" description="Helical" evidence="1">
    <location>
        <begin position="90"/>
        <end position="110"/>
    </location>
</feature>
<name>G8ZQ04_TORDE</name>
<dbReference type="PANTHER" id="PTHR14859:SF1">
    <property type="entry name" value="PGAP2-INTERACTING PROTEIN"/>
    <property type="match status" value="1"/>
</dbReference>
<keyword evidence="1" id="KW-1133">Transmembrane helix</keyword>
<sequence>MVTVNGRIIPLAHTVCAFAAFFAALVAGYSLHFHKIVQNAHYGYPDEWFPSVSATIGDRYPERSIFQILIALTSFPRFLLLLGHFSLNRSVICFIIGVVRTVSCGGWVYITSTDDHDVHDVFMITYIVLTLPWDIMITRLATRGRLAKGIVATVFFGTLVPLVHWYIKHQVHHIAGAYSIYAYFEWSLIILDILFDSLAYNEFDRIRINVTSETSEDGGWLFRICNQIQDLDLTVEDEKTVIKVEDDATGISFKETETTNTEIIRSADDELEIFFEKTEDVTIISNNSPAPSCDSYLYIVTNTFNSFMFWTSLTSLTCSIWYFPLWYMSISGYEATLLYFLAPVLLYIPFMPTIFQQYGSLLGGLIVVGAHLVGSPEARLLVVGAGTAVTVTTFVLNLKCIASKEVTSCFSTTWLYGLVFTVVIKMGCYSNNPLWPIMNSSNGGYNLLGLALVTISGILAPYTTSIHFGRDQEEPEVQETSPRCVSKILVGLGFGSLIFGMHQLMTDSSTVIYWSWEGYSKDSQGPLAWPWSGLTCTVMLFAAATSYKFSARPLVPAAVLALSTAVLCDRRITGWNNYIFGGLFYLLAMIWIVPTYFNALAASASTFSFLVGFFLYIILILAHVWVVAYAFVPLGWILRERIEVVLTFSTVCIVVGSIAAKFSLSTAKSGVTLSNDFKRRTGLLALIGLSLVASFTYSQRPVGVPQPYHPDSKLITAGIWTIHFGLDNDMWASEESMMYLMKEMELDVVGLLETDTQHIVMGNRDLTSKLGHDMNMYVDYGPGPNKHTWGCILLSKFPIINSTHHLMPSPHGELAPAIHATIKTYDDILVDIFVFHGGQEEDEEDRRLQSEALSKLMGSTNRPAILLSYLVTNPHEGNYNNYVSDESGMHDIDPEDDDRWCQYILYKNLKRTGYARVSRGTITDTELQVGKFQVINDEQIAQYGDSIYEHEKVDGLDNDELHFPDTFYDEGERGHHYHVFDRPLYYTFDG</sequence>
<feature type="transmembrane region" description="Helical" evidence="1">
    <location>
        <begin position="484"/>
        <end position="505"/>
    </location>
</feature>
<keyword evidence="7" id="KW-1185">Reference proteome</keyword>
<evidence type="ECO:0000259" key="2">
    <source>
        <dbReference type="Pfam" id="PF10277"/>
    </source>
</evidence>
<feature type="transmembrane region" description="Helical" evidence="1">
    <location>
        <begin position="528"/>
        <end position="547"/>
    </location>
</feature>
<dbReference type="GO" id="GO:0005783">
    <property type="term" value="C:endoplasmic reticulum"/>
    <property type="evidence" value="ECO:0007669"/>
    <property type="project" value="TreeGrafter"/>
</dbReference>
<evidence type="ECO:0008006" key="8">
    <source>
        <dbReference type="Google" id="ProtNLM"/>
    </source>
</evidence>
<dbReference type="GO" id="GO:0005935">
    <property type="term" value="C:cellular bud neck"/>
    <property type="evidence" value="ECO:0007669"/>
    <property type="project" value="EnsemblFungi"/>
</dbReference>
<dbReference type="Proteomes" id="UP000005627">
    <property type="component" value="Chromosome 2"/>
</dbReference>
<feature type="domain" description="PGAP2IP C-terminal nuclease-like" evidence="5">
    <location>
        <begin position="713"/>
        <end position="945"/>
    </location>
</feature>
<evidence type="ECO:0000313" key="7">
    <source>
        <dbReference type="Proteomes" id="UP000005627"/>
    </source>
</evidence>
<feature type="transmembrane region" description="Helical" evidence="1">
    <location>
        <begin position="609"/>
        <end position="632"/>
    </location>
</feature>
<feature type="transmembrane region" description="Helical" evidence="1">
    <location>
        <begin position="578"/>
        <end position="597"/>
    </location>
</feature>
<feature type="domain" description="CWH43-like N-terminal" evidence="2">
    <location>
        <begin position="7"/>
        <end position="205"/>
    </location>
</feature>
<dbReference type="InterPro" id="IPR051916">
    <property type="entry name" value="GPI-anchor_lipid_remodeler"/>
</dbReference>
<evidence type="ECO:0000313" key="6">
    <source>
        <dbReference type="EMBL" id="CCE90698.1"/>
    </source>
</evidence>
<feature type="transmembrane region" description="Helical" evidence="1">
    <location>
        <begin position="149"/>
        <end position="167"/>
    </location>
</feature>
<feature type="transmembrane region" description="Helical" evidence="1">
    <location>
        <begin position="12"/>
        <end position="31"/>
    </location>
</feature>
<dbReference type="InterPro" id="IPR036691">
    <property type="entry name" value="Endo/exonu/phosph_ase_sf"/>
</dbReference>
<dbReference type="FunCoup" id="G8ZQ04">
    <property type="interactions" value="22"/>
</dbReference>
<dbReference type="InterPro" id="IPR053912">
    <property type="entry name" value="PGAP2IP_TM_1nd"/>
</dbReference>
<dbReference type="SUPFAM" id="SSF56219">
    <property type="entry name" value="DNase I-like"/>
    <property type="match status" value="1"/>
</dbReference>
<evidence type="ECO:0000256" key="1">
    <source>
        <dbReference type="SAM" id="Phobius"/>
    </source>
</evidence>
<dbReference type="STRING" id="1076872.G8ZQ04"/>
<dbReference type="InterPro" id="IPR057315">
    <property type="entry name" value="Exo_endo_phos_PGAP2IP_C"/>
</dbReference>
<feature type="transmembrane region" description="Helical" evidence="1">
    <location>
        <begin position="444"/>
        <end position="463"/>
    </location>
</feature>
<accession>G8ZQ04</accession>
<feature type="transmembrane region" description="Helical" evidence="1">
    <location>
        <begin position="65"/>
        <end position="83"/>
    </location>
</feature>
<feature type="transmembrane region" description="Helical" evidence="1">
    <location>
        <begin position="173"/>
        <end position="195"/>
    </location>
</feature>
<feature type="transmembrane region" description="Helical" evidence="1">
    <location>
        <begin position="307"/>
        <end position="324"/>
    </location>
</feature>
<protein>
    <recommendedName>
        <fullName evidence="8">Calcofluor white hypersensitive protein</fullName>
    </recommendedName>
</protein>
<dbReference type="GO" id="GO:0006506">
    <property type="term" value="P:GPI anchor biosynthetic process"/>
    <property type="evidence" value="ECO:0007669"/>
    <property type="project" value="EnsemblFungi"/>
</dbReference>
<dbReference type="InterPro" id="IPR053911">
    <property type="entry name" value="PGAP2IP_TM_2nd"/>
</dbReference>
<gene>
    <name evidence="6" type="primary">TDEL0B05690</name>
    <name evidence="6" type="ORF">TDEL_0B05690</name>
</gene>
<dbReference type="Pfam" id="PF23226">
    <property type="entry name" value="Exo_endo_phos_PGAP2IP"/>
    <property type="match status" value="1"/>
</dbReference>
<dbReference type="KEGG" id="tdl:TDEL_0B05690"/>